<accession>A0A0S1MIW0</accession>
<sequence>MGGEYRQSHVLTWPKDVAVYLLSLCLCLKGVSAMRDGPHMWCKEVAFVSVY</sequence>
<organism evidence="1">
    <name type="scientific">Phakopsora pachyrhizi</name>
    <name type="common">Asian soybean rust disease fungus</name>
    <dbReference type="NCBI Taxonomy" id="170000"/>
    <lineage>
        <taxon>Eukaryota</taxon>
        <taxon>Fungi</taxon>
        <taxon>Dikarya</taxon>
        <taxon>Basidiomycota</taxon>
        <taxon>Pucciniomycotina</taxon>
        <taxon>Pucciniomycetes</taxon>
        <taxon>Pucciniales</taxon>
        <taxon>Phakopsoraceae</taxon>
        <taxon>Phakopsora</taxon>
    </lineage>
</organism>
<name>A0A0S1MIW0_PHAPC</name>
<proteinExistence type="evidence at transcript level"/>
<evidence type="ECO:0000313" key="1">
    <source>
        <dbReference type="EMBL" id="ALL40824.1"/>
    </source>
</evidence>
<protein>
    <submittedName>
        <fullName evidence="1">Uncharacterized protein</fullName>
    </submittedName>
</protein>
<dbReference type="AlphaFoldDB" id="A0A0S1MIW0"/>
<reference evidence="1" key="1">
    <citation type="submission" date="2015-07" db="EMBL/GenBank/DDBJ databases">
        <title>Elucidating the P. pachyrhizi secretome and potential effectors.</title>
        <authorList>
            <person name="de Carvalho M.C.C.G."/>
            <person name="Nascimento L.C."/>
            <person name="Darben L.M."/>
            <person name="Polizel-Podanosqui A.M."/>
            <person name="Lopes-Caitar V.S."/>
            <person name="Rocha C.S."/>
            <person name="Qi M."/>
            <person name="Carazolle M."/>
            <person name="Kuwahara M.K."/>
            <person name="Pereira G.A.G."/>
            <person name="Abdelnoor R.V."/>
            <person name="Whitham S.A."/>
            <person name="Marcelino-Guimaraes F.C."/>
        </authorList>
    </citation>
    <scope>NUCLEOTIDE SEQUENCE</scope>
</reference>
<dbReference type="EMBL" id="KT246733">
    <property type="protein sequence ID" value="ALL40824.1"/>
    <property type="molecule type" value="mRNA"/>
</dbReference>